<reference evidence="1" key="1">
    <citation type="submission" date="2020-09" db="EMBL/GenBank/DDBJ databases">
        <title>Hoyosella lacisalsi sp. nov., a halotolerant actinobacterium isolated from soil of Lake Gudzhirganskoe.</title>
        <authorList>
            <person name="Yang Q."/>
            <person name="Guo P.Y."/>
            <person name="Liu S.W."/>
            <person name="Li F.N."/>
            <person name="Sun C.H."/>
        </authorList>
    </citation>
    <scope>NUCLEOTIDE SEQUENCE</scope>
    <source>
        <strain evidence="1">G463</strain>
    </source>
</reference>
<proteinExistence type="predicted"/>
<keyword evidence="2" id="KW-1185">Reference proteome</keyword>
<comment type="caution">
    <text evidence="1">The sequence shown here is derived from an EMBL/GenBank/DDBJ whole genome shotgun (WGS) entry which is preliminary data.</text>
</comment>
<dbReference type="InterPro" id="IPR023393">
    <property type="entry name" value="START-like_dom_sf"/>
</dbReference>
<accession>A0A927JEJ3</accession>
<dbReference type="InterPro" id="IPR019587">
    <property type="entry name" value="Polyketide_cyclase/dehydratase"/>
</dbReference>
<dbReference type="Gene3D" id="3.30.530.20">
    <property type="match status" value="1"/>
</dbReference>
<protein>
    <submittedName>
        <fullName evidence="1">SRPBCC domain-containing protein</fullName>
    </submittedName>
</protein>
<sequence length="172" mass="18733">MRIILTTSIAFATIVAAAAGSYLYTVIAKPGIETAITIDAPPEAVWATLTDFESYEQWNPFITSSAGTATTGTRLRNTIDNNGSAMTFEPRITVAEPARELRWIGRFLAPGIVDGEHYFLLEALPGGQTRLVQGEQFRGALVPLAGNSLDVRDSFDAMNRALRERSEQQAAR</sequence>
<dbReference type="AlphaFoldDB" id="A0A927JEJ3"/>
<dbReference type="EMBL" id="JACYWE010000007">
    <property type="protein sequence ID" value="MBD8507152.1"/>
    <property type="molecule type" value="Genomic_DNA"/>
</dbReference>
<dbReference type="Pfam" id="PF10604">
    <property type="entry name" value="Polyketide_cyc2"/>
    <property type="match status" value="1"/>
</dbReference>
<organism evidence="1 2">
    <name type="scientific">Lolliginicoccus lacisalsi</name>
    <dbReference type="NCBI Taxonomy" id="2742202"/>
    <lineage>
        <taxon>Bacteria</taxon>
        <taxon>Bacillati</taxon>
        <taxon>Actinomycetota</taxon>
        <taxon>Actinomycetes</taxon>
        <taxon>Mycobacteriales</taxon>
        <taxon>Hoyosellaceae</taxon>
        <taxon>Lolliginicoccus</taxon>
    </lineage>
</organism>
<dbReference type="Proteomes" id="UP000642993">
    <property type="component" value="Unassembled WGS sequence"/>
</dbReference>
<evidence type="ECO:0000313" key="1">
    <source>
        <dbReference type="EMBL" id="MBD8507152.1"/>
    </source>
</evidence>
<dbReference type="PANTHER" id="PTHR36166:SF1">
    <property type="entry name" value="SRPBCC DOMAIN-CONTAINING PROTEIN"/>
    <property type="match status" value="1"/>
</dbReference>
<dbReference type="PANTHER" id="PTHR36166">
    <property type="entry name" value="CHROMOSOME 9, WHOLE GENOME SHOTGUN SEQUENCE"/>
    <property type="match status" value="1"/>
</dbReference>
<dbReference type="RefSeq" id="WP_192039625.1">
    <property type="nucleotide sequence ID" value="NZ_JACYWE010000007.1"/>
</dbReference>
<dbReference type="CDD" id="cd07822">
    <property type="entry name" value="SRPBCC_4"/>
    <property type="match status" value="1"/>
</dbReference>
<name>A0A927JEJ3_9ACTN</name>
<evidence type="ECO:0000313" key="2">
    <source>
        <dbReference type="Proteomes" id="UP000642993"/>
    </source>
</evidence>
<gene>
    <name evidence="1" type="ORF">HT102_11690</name>
</gene>
<dbReference type="SUPFAM" id="SSF55961">
    <property type="entry name" value="Bet v1-like"/>
    <property type="match status" value="1"/>
</dbReference>